<dbReference type="SUPFAM" id="SSF48726">
    <property type="entry name" value="Immunoglobulin"/>
    <property type="match status" value="2"/>
</dbReference>
<dbReference type="GO" id="GO:0006955">
    <property type="term" value="P:immune response"/>
    <property type="evidence" value="ECO:0007669"/>
    <property type="project" value="TreeGrafter"/>
</dbReference>
<dbReference type="InterPro" id="IPR007110">
    <property type="entry name" value="Ig-like_dom"/>
</dbReference>
<dbReference type="PANTHER" id="PTHR11481:SF64">
    <property type="entry name" value="FC RECEPTOR-LIKE PROTEIN 4"/>
    <property type="match status" value="1"/>
</dbReference>
<evidence type="ECO:0000256" key="1">
    <source>
        <dbReference type="ARBA" id="ARBA00022729"/>
    </source>
</evidence>
<dbReference type="GO" id="GO:0004888">
    <property type="term" value="F:transmembrane signaling receptor activity"/>
    <property type="evidence" value="ECO:0007669"/>
    <property type="project" value="TreeGrafter"/>
</dbReference>
<organism evidence="4 5">
    <name type="scientific">Cyprinodon variegatus</name>
    <name type="common">Sheepshead minnow</name>
    <dbReference type="NCBI Taxonomy" id="28743"/>
    <lineage>
        <taxon>Eukaryota</taxon>
        <taxon>Metazoa</taxon>
        <taxon>Chordata</taxon>
        <taxon>Craniata</taxon>
        <taxon>Vertebrata</taxon>
        <taxon>Euteleostomi</taxon>
        <taxon>Actinopterygii</taxon>
        <taxon>Neopterygii</taxon>
        <taxon>Teleostei</taxon>
        <taxon>Neoteleostei</taxon>
        <taxon>Acanthomorphata</taxon>
        <taxon>Ovalentaria</taxon>
        <taxon>Atherinomorphae</taxon>
        <taxon>Cyprinodontiformes</taxon>
        <taxon>Cyprinodontidae</taxon>
        <taxon>Cyprinodon</taxon>
    </lineage>
</organism>
<reference evidence="4" key="1">
    <citation type="submission" date="2025-08" db="UniProtKB">
        <authorList>
            <consortium name="Ensembl"/>
        </authorList>
    </citation>
    <scope>IDENTIFICATION</scope>
</reference>
<dbReference type="PANTHER" id="PTHR11481">
    <property type="entry name" value="IMMUNOGLOBULIN FC RECEPTOR"/>
    <property type="match status" value="1"/>
</dbReference>
<dbReference type="SMART" id="SM00409">
    <property type="entry name" value="IG"/>
    <property type="match status" value="2"/>
</dbReference>
<keyword evidence="2" id="KW-1015">Disulfide bond</keyword>
<dbReference type="GeneTree" id="ENSGT01030000235424"/>
<dbReference type="Gene3D" id="2.60.40.10">
    <property type="entry name" value="Immunoglobulins"/>
    <property type="match status" value="2"/>
</dbReference>
<keyword evidence="1" id="KW-0732">Signal</keyword>
<feature type="domain" description="Ig-like" evidence="3">
    <location>
        <begin position="123"/>
        <end position="188"/>
    </location>
</feature>
<dbReference type="GO" id="GO:0009897">
    <property type="term" value="C:external side of plasma membrane"/>
    <property type="evidence" value="ECO:0007669"/>
    <property type="project" value="TreeGrafter"/>
</dbReference>
<evidence type="ECO:0000259" key="3">
    <source>
        <dbReference type="PROSITE" id="PS50835"/>
    </source>
</evidence>
<dbReference type="STRING" id="28743.ENSCVAP00000021329"/>
<dbReference type="InterPro" id="IPR036179">
    <property type="entry name" value="Ig-like_dom_sf"/>
</dbReference>
<reference evidence="4" key="2">
    <citation type="submission" date="2025-09" db="UniProtKB">
        <authorList>
            <consortium name="Ensembl"/>
        </authorList>
    </citation>
    <scope>IDENTIFICATION</scope>
</reference>
<dbReference type="Proteomes" id="UP000265020">
    <property type="component" value="Unassembled WGS sequence"/>
</dbReference>
<proteinExistence type="predicted"/>
<name>A0A3Q2DR70_CYPVA</name>
<dbReference type="InterPro" id="IPR050488">
    <property type="entry name" value="Ig_Fc_receptor"/>
</dbReference>
<protein>
    <recommendedName>
        <fullName evidence="3">Ig-like domain-containing protein</fullName>
    </recommendedName>
</protein>
<evidence type="ECO:0000313" key="5">
    <source>
        <dbReference type="Proteomes" id="UP000265020"/>
    </source>
</evidence>
<dbReference type="PROSITE" id="PS50835">
    <property type="entry name" value="IG_LIKE"/>
    <property type="match status" value="1"/>
</dbReference>
<sequence>KKHRPSRVCELNAGSTVDAVLTIQPNWSTFYSGESVTFICDMNEGAETDWNYSIMLNGGELVPYSSHKSSTLEPLQTGDSGEYHCCGSRISSHQTKCSNTISITVFSTKSTFFFLFFITSDRPRAKLTAGPSTIPVGGSVTMSCTVEPSAGWRYRWFRRTPDTSGVEVRTNKDENREITVRQGGIYRCVGIRGNPDIYRYSSSEVTVRITCEFADENYQQLYLLNQIFSSFLVTVRITCEFADENYQQLYLLNQIFSSFLV</sequence>
<dbReference type="Ensembl" id="ENSCVAT00000012079.1">
    <property type="protein sequence ID" value="ENSCVAP00000021329.1"/>
    <property type="gene ID" value="ENSCVAG00000003291.1"/>
</dbReference>
<dbReference type="GO" id="GO:0007166">
    <property type="term" value="P:cell surface receptor signaling pathway"/>
    <property type="evidence" value="ECO:0007669"/>
    <property type="project" value="TreeGrafter"/>
</dbReference>
<evidence type="ECO:0000313" key="4">
    <source>
        <dbReference type="Ensembl" id="ENSCVAP00000021329.1"/>
    </source>
</evidence>
<dbReference type="InterPro" id="IPR003599">
    <property type="entry name" value="Ig_sub"/>
</dbReference>
<dbReference type="AlphaFoldDB" id="A0A3Q2DR70"/>
<dbReference type="OMA" id="RITCEFA"/>
<evidence type="ECO:0000256" key="2">
    <source>
        <dbReference type="ARBA" id="ARBA00023157"/>
    </source>
</evidence>
<dbReference type="InterPro" id="IPR013783">
    <property type="entry name" value="Ig-like_fold"/>
</dbReference>
<accession>A0A3Q2DR70</accession>
<keyword evidence="5" id="KW-1185">Reference proteome</keyword>